<dbReference type="EMBL" id="MGHY01000027">
    <property type="protein sequence ID" value="OGM78834.1"/>
    <property type="molecule type" value="Genomic_DNA"/>
</dbReference>
<evidence type="ECO:0000313" key="1">
    <source>
        <dbReference type="EMBL" id="OGM78834.1"/>
    </source>
</evidence>
<accession>A0A1F8CR97</accession>
<dbReference type="Proteomes" id="UP000178999">
    <property type="component" value="Unassembled WGS sequence"/>
</dbReference>
<proteinExistence type="predicted"/>
<gene>
    <name evidence="1" type="ORF">A2382_02575</name>
</gene>
<evidence type="ECO:0000313" key="2">
    <source>
        <dbReference type="Proteomes" id="UP000178999"/>
    </source>
</evidence>
<comment type="caution">
    <text evidence="1">The sequence shown here is derived from an EMBL/GenBank/DDBJ whole genome shotgun (WGS) entry which is preliminary data.</text>
</comment>
<organism evidence="1 2">
    <name type="scientific">Candidatus Woesebacteria bacterium RIFOXYB1_FULL_38_16</name>
    <dbReference type="NCBI Taxonomy" id="1802538"/>
    <lineage>
        <taxon>Bacteria</taxon>
        <taxon>Candidatus Woeseibacteriota</taxon>
    </lineage>
</organism>
<dbReference type="AlphaFoldDB" id="A0A1F8CR97"/>
<reference evidence="1 2" key="1">
    <citation type="journal article" date="2016" name="Nat. Commun.">
        <title>Thousands of microbial genomes shed light on interconnected biogeochemical processes in an aquifer system.</title>
        <authorList>
            <person name="Anantharaman K."/>
            <person name="Brown C.T."/>
            <person name="Hug L.A."/>
            <person name="Sharon I."/>
            <person name="Castelle C.J."/>
            <person name="Probst A.J."/>
            <person name="Thomas B.C."/>
            <person name="Singh A."/>
            <person name="Wilkins M.J."/>
            <person name="Karaoz U."/>
            <person name="Brodie E.L."/>
            <person name="Williams K.H."/>
            <person name="Hubbard S.S."/>
            <person name="Banfield J.F."/>
        </authorList>
    </citation>
    <scope>NUCLEOTIDE SEQUENCE [LARGE SCALE GENOMIC DNA]</scope>
</reference>
<name>A0A1F8CR97_9BACT</name>
<sequence length="146" mass="16778">MTLADLIRQQLDKVASERANSAPAQPVLVHAESHRAKTVTITIVQLRPVMTTDAIKSAIDKIKAGNRVVIQFKERDILDIGYLLLMHNDGFLTIKNVENLEKRQRFGIWGEQENRVAEITINKWNNEYKSWFSGRLLRRLESVVIL</sequence>
<protein>
    <submittedName>
        <fullName evidence="1">Uncharacterized protein</fullName>
    </submittedName>
</protein>